<proteinExistence type="predicted"/>
<keyword evidence="2" id="KW-1185">Reference proteome</keyword>
<protein>
    <submittedName>
        <fullName evidence="1">Uncharacterized protein</fullName>
    </submittedName>
</protein>
<sequence length="50" mass="5609">MAFLGMIFPKKKACVDINLPMVILMFRGLGRVTIVSMIYGRNISIIIPLL</sequence>
<dbReference type="EMBL" id="JBANQN010000003">
    <property type="protein sequence ID" value="KAK6794008.1"/>
    <property type="molecule type" value="Genomic_DNA"/>
</dbReference>
<organism evidence="1 2">
    <name type="scientific">Solanum bulbocastanum</name>
    <name type="common">Wild potato</name>
    <dbReference type="NCBI Taxonomy" id="147425"/>
    <lineage>
        <taxon>Eukaryota</taxon>
        <taxon>Viridiplantae</taxon>
        <taxon>Streptophyta</taxon>
        <taxon>Embryophyta</taxon>
        <taxon>Tracheophyta</taxon>
        <taxon>Spermatophyta</taxon>
        <taxon>Magnoliopsida</taxon>
        <taxon>eudicotyledons</taxon>
        <taxon>Gunneridae</taxon>
        <taxon>Pentapetalae</taxon>
        <taxon>asterids</taxon>
        <taxon>lamiids</taxon>
        <taxon>Solanales</taxon>
        <taxon>Solanaceae</taxon>
        <taxon>Solanoideae</taxon>
        <taxon>Solaneae</taxon>
        <taxon>Solanum</taxon>
    </lineage>
</organism>
<dbReference type="Proteomes" id="UP001371456">
    <property type="component" value="Unassembled WGS sequence"/>
</dbReference>
<name>A0AAN8YM59_SOLBU</name>
<dbReference type="AlphaFoldDB" id="A0AAN8YM59"/>
<accession>A0AAN8YM59</accession>
<gene>
    <name evidence="1" type="ORF">RDI58_007461</name>
</gene>
<evidence type="ECO:0000313" key="1">
    <source>
        <dbReference type="EMBL" id="KAK6794008.1"/>
    </source>
</evidence>
<reference evidence="1 2" key="1">
    <citation type="submission" date="2024-02" db="EMBL/GenBank/DDBJ databases">
        <title>de novo genome assembly of Solanum bulbocastanum strain 11H21.</title>
        <authorList>
            <person name="Hosaka A.J."/>
        </authorList>
    </citation>
    <scope>NUCLEOTIDE SEQUENCE [LARGE SCALE GENOMIC DNA]</scope>
    <source>
        <tissue evidence="1">Young leaves</tissue>
    </source>
</reference>
<comment type="caution">
    <text evidence="1">The sequence shown here is derived from an EMBL/GenBank/DDBJ whole genome shotgun (WGS) entry which is preliminary data.</text>
</comment>
<evidence type="ECO:0000313" key="2">
    <source>
        <dbReference type="Proteomes" id="UP001371456"/>
    </source>
</evidence>